<dbReference type="AlphaFoldDB" id="A0A067TC75"/>
<organism evidence="1 2">
    <name type="scientific">Galerina marginata (strain CBS 339.88)</name>
    <dbReference type="NCBI Taxonomy" id="685588"/>
    <lineage>
        <taxon>Eukaryota</taxon>
        <taxon>Fungi</taxon>
        <taxon>Dikarya</taxon>
        <taxon>Basidiomycota</taxon>
        <taxon>Agaricomycotina</taxon>
        <taxon>Agaricomycetes</taxon>
        <taxon>Agaricomycetidae</taxon>
        <taxon>Agaricales</taxon>
        <taxon>Agaricineae</taxon>
        <taxon>Strophariaceae</taxon>
        <taxon>Galerina</taxon>
    </lineage>
</organism>
<keyword evidence="2" id="KW-1185">Reference proteome</keyword>
<proteinExistence type="predicted"/>
<accession>A0A067TC75</accession>
<sequence length="114" mass="13526">MLDINGTLNQFALLMTLIPHDNALEKITVLVRNRYPTHWDRMLMEDLNWRWLDEALSVLSQNRPLEFSFTLDFEDMRKLWTKFDVDTAAGEWETRAREKLPRTVSLPEISLFSV</sequence>
<protein>
    <submittedName>
        <fullName evidence="1">Uncharacterized protein</fullName>
    </submittedName>
</protein>
<dbReference type="HOGENOM" id="CLU_2121262_0_0_1"/>
<dbReference type="EMBL" id="KL142378">
    <property type="protein sequence ID" value="KDR76598.1"/>
    <property type="molecule type" value="Genomic_DNA"/>
</dbReference>
<reference evidence="2" key="1">
    <citation type="journal article" date="2014" name="Proc. Natl. Acad. Sci. U.S.A.">
        <title>Extensive sampling of basidiomycete genomes demonstrates inadequacy of the white-rot/brown-rot paradigm for wood decay fungi.</title>
        <authorList>
            <person name="Riley R."/>
            <person name="Salamov A.A."/>
            <person name="Brown D.W."/>
            <person name="Nagy L.G."/>
            <person name="Floudas D."/>
            <person name="Held B.W."/>
            <person name="Levasseur A."/>
            <person name="Lombard V."/>
            <person name="Morin E."/>
            <person name="Otillar R."/>
            <person name="Lindquist E.A."/>
            <person name="Sun H."/>
            <person name="LaButti K.M."/>
            <person name="Schmutz J."/>
            <person name="Jabbour D."/>
            <person name="Luo H."/>
            <person name="Baker S.E."/>
            <person name="Pisabarro A.G."/>
            <person name="Walton J.D."/>
            <person name="Blanchette R.A."/>
            <person name="Henrissat B."/>
            <person name="Martin F."/>
            <person name="Cullen D."/>
            <person name="Hibbett D.S."/>
            <person name="Grigoriev I.V."/>
        </authorList>
    </citation>
    <scope>NUCLEOTIDE SEQUENCE [LARGE SCALE GENOMIC DNA]</scope>
    <source>
        <strain evidence="2">CBS 339.88</strain>
    </source>
</reference>
<evidence type="ECO:0000313" key="1">
    <source>
        <dbReference type="EMBL" id="KDR76598.1"/>
    </source>
</evidence>
<gene>
    <name evidence="1" type="ORF">GALMADRAFT_451933</name>
</gene>
<name>A0A067TC75_GALM3</name>
<evidence type="ECO:0000313" key="2">
    <source>
        <dbReference type="Proteomes" id="UP000027222"/>
    </source>
</evidence>
<dbReference type="Proteomes" id="UP000027222">
    <property type="component" value="Unassembled WGS sequence"/>
</dbReference>